<accession>A0ABU8GMD9</accession>
<dbReference type="EMBL" id="JBBAYM010000028">
    <property type="protein sequence ID" value="MEI5614371.1"/>
    <property type="molecule type" value="Genomic_DNA"/>
</dbReference>
<dbReference type="RefSeq" id="WP_336541092.1">
    <property type="nucleotide sequence ID" value="NZ_JBBAYL010000023.1"/>
</dbReference>
<gene>
    <name evidence="2" type="ORF">WB403_35080</name>
</gene>
<name>A0ABU8GMD9_9ACTN</name>
<proteinExistence type="predicted"/>
<dbReference type="Proteomes" id="UP001365781">
    <property type="component" value="Unassembled WGS sequence"/>
</dbReference>
<evidence type="ECO:0000313" key="3">
    <source>
        <dbReference type="Proteomes" id="UP001365781"/>
    </source>
</evidence>
<comment type="caution">
    <text evidence="2">The sequence shown here is derived from an EMBL/GenBank/DDBJ whole genome shotgun (WGS) entry which is preliminary data.</text>
</comment>
<sequence length="71" mass="8369">MFEHELHQIRSAELIREAEQYRQVREARRARREAAHDSRTARRSASGEGDKDAEGRVLGERLRRLRFPRAA</sequence>
<feature type="compositionally biased region" description="Basic and acidic residues" evidence="1">
    <location>
        <begin position="25"/>
        <end position="40"/>
    </location>
</feature>
<reference evidence="2 3" key="1">
    <citation type="submission" date="2024-03" db="EMBL/GenBank/DDBJ databases">
        <title>First Report of Pectobacterium brasiliscabiei causing potato scab in china.</title>
        <authorList>
            <person name="Handique U."/>
        </authorList>
    </citation>
    <scope>NUCLEOTIDE SEQUENCE [LARGE SCALE GENOMIC DNA]</scope>
    <source>
        <strain evidence="2 3">ZRIMU1503</strain>
    </source>
</reference>
<feature type="region of interest" description="Disordered" evidence="1">
    <location>
        <begin position="25"/>
        <end position="57"/>
    </location>
</feature>
<organism evidence="2 3">
    <name type="scientific">Streptomyces brasiliscabiei</name>
    <dbReference type="NCBI Taxonomy" id="2736302"/>
    <lineage>
        <taxon>Bacteria</taxon>
        <taxon>Bacillati</taxon>
        <taxon>Actinomycetota</taxon>
        <taxon>Actinomycetes</taxon>
        <taxon>Kitasatosporales</taxon>
        <taxon>Streptomycetaceae</taxon>
        <taxon>Streptomyces</taxon>
    </lineage>
</organism>
<feature type="compositionally biased region" description="Basic and acidic residues" evidence="1">
    <location>
        <begin position="48"/>
        <end position="57"/>
    </location>
</feature>
<evidence type="ECO:0000256" key="1">
    <source>
        <dbReference type="SAM" id="MobiDB-lite"/>
    </source>
</evidence>
<protein>
    <submittedName>
        <fullName evidence="2">Uncharacterized protein</fullName>
    </submittedName>
</protein>
<evidence type="ECO:0000313" key="2">
    <source>
        <dbReference type="EMBL" id="MEI5614371.1"/>
    </source>
</evidence>
<keyword evidence="3" id="KW-1185">Reference proteome</keyword>